<gene>
    <name evidence="2" type="ORF">JIN84_22575</name>
</gene>
<evidence type="ECO:0000256" key="1">
    <source>
        <dbReference type="SAM" id="MobiDB-lite"/>
    </source>
</evidence>
<feature type="region of interest" description="Disordered" evidence="1">
    <location>
        <begin position="1534"/>
        <end position="1573"/>
    </location>
</feature>
<dbReference type="RefSeq" id="WP_200353367.1">
    <property type="nucleotide sequence ID" value="NZ_BAABHZ010000002.1"/>
</dbReference>
<feature type="region of interest" description="Disordered" evidence="1">
    <location>
        <begin position="1019"/>
        <end position="1052"/>
    </location>
</feature>
<organism evidence="2 3">
    <name type="scientific">Luteolibacter yonseiensis</name>
    <dbReference type="NCBI Taxonomy" id="1144680"/>
    <lineage>
        <taxon>Bacteria</taxon>
        <taxon>Pseudomonadati</taxon>
        <taxon>Verrucomicrobiota</taxon>
        <taxon>Verrucomicrobiia</taxon>
        <taxon>Verrucomicrobiales</taxon>
        <taxon>Verrucomicrobiaceae</taxon>
        <taxon>Luteolibacter</taxon>
    </lineage>
</organism>
<evidence type="ECO:0000313" key="2">
    <source>
        <dbReference type="EMBL" id="MBK1818421.1"/>
    </source>
</evidence>
<protein>
    <submittedName>
        <fullName evidence="2">Uncharacterized protein</fullName>
    </submittedName>
</protein>
<sequence length="2328" mass="257002">MRNHLICFFLACVPLNAQDELFRERFADPETRATALTTLVPGTRTAYFYTALDHQLAGREGEFRKTMSEWKAAAEREENPVSSEGLEALSNRGMLKEYAKNPDGSRAELIRKLGLVFTDTRPDAAAAAENLPTRVDPALITEAAFEKATLGENPEAPYEQYKGGRLLRELENVEKFDETKIRWFFENIGRADLPGVVPLMDRMLSLNETFSSADDLSSRLTAEQLKALLVLHPDLKQNESFCVAYLGKLRPGAETDFSSDPQAHAGHLRRCRDFVITLPPALNSLKAHVLFHHLRLQAEMGNFPKEDFLAYISLPRRISKMNFFKHQDRSAEEEIDLASDFSSATGCGTVDNDNRVVNEYLHHFLSSSDSAADFAPFIEEMFLKPIHARARLLGGGDPAVWGKLLDPSEFNSLQEEAEIAVAKNAPVQLSADAAVALTLDLKNTPDLLIRIYELDLPAHLANQGVEPEVGIDLDGLVPHHERRISYAQAPILRHRETITLPELAGPGAWIVDFTGGQVSGRALIRKGRLIAYPERNATGQSVRVFDEKHHPVPTASLTLGREKFSADENGRIVIPDAANQPVTRGVLSAGKLATAVSLESRGDELAMDARFHLDREQLLADQEAKLHLRVRLTNHGHELPLDRIKDPALVLKAELLGGITTERVIAENLNLTPVMEIPFQVPAGLLKLTLALRGTVTPATGGEPLKLSGETGYEINSELQKNNIGTAFFSPTTEGHRLEIRGRNGEPLPSRELALTFIREDYEERVRLQVRTDAEGRVDLGKLDTIDFINASGSGITGTAYSPRSQDLFLSRRLQVPVGQEIRLPLEQAAAVLDHERISFLETLEGEPIRDHFDKLAIEGGDLVIRGLPPGDFRLQISGRTTGISVSSGVVKDGLILSQTRIQPLHAPSQPTVAHAGAGNGELRLQLRGAGPDTSVSVVGRRYQHWQWGIVADFRPFSPTVSDTVEPGFVGCGYLTERRLSDEMRYILDRRAAMTFPGSLLPRPGLLLNRWTDAELAQEQVDGGEGVSGSARGALIRGGRRTEDTDASESRGDANRLETICDFLQFPSTVRYDLKPEKDGSLKLPLADFSGSQFIEIIAADKFASDSVILPLPADDTPLRDRRIARPFDSKNHYLANRSAAVLEKNAEAAIENVLDADWRAFTTLTEAHQFLYGMTGDDRLREFVFLTEWPNLTEEKKLELLKEHACHELHLFLARKDTAFFGKFVKPLLAGKPEPQFMDDYLLERDLTTYLRPYAWARLNAAEKALLARAMPAARERISRELSLRWQLEVPAPDQETRLFTQTLQGSDLALQDSLGLAKRDLNEKVIPDSQLAEKLRRMILPRIDFQDISLRDAVGFLREESVNLDITEKDPAKKGVNFVINDATGVVGRLRIRELKVRNIPLDQALKYICDSTKLRYRVGDSRVTFGIATEAGDEIITRTFKVEPDFASVLDGGEDASTDPFAEAASGGGAKRLTARKPIQELLKANGIVFSEGSSATLSGNGTLIITNTPDELEKIGVLTQYMGSDRTHMPEPMAGGFPDDGSSLLSPLPEPAEESGRSGEDFISPVNGTSIDGIPADPAQGYTDGIGAANGITNGLRSGDQAINRNNIDAILNNPSRAAADPFSEASNGGAKKLVVRRSPPVFPNGTKLWREANYYHSTKPTDESLIPLNRFWLDLAAWNGEGPFLSPHFNACHTNANESLMCLALLDLPFKADRPEVAVDGSTLRVKAREPMLLFYKDTRKTEDVVPESPLLVRQTFSPQGEPFRKVNGRQVENPVTGDFRPGVAYVASLIVTNPTGIGRRIDVLAQIPAGAIPLGGKPATESSTHELQPYGVVTETLAFYFPAAGDFAVYPLHVSENGRVLAHTDSRALRVSNDPAPQDSASWQVLAAEGTDAEVLSRLGTENLDTIHLKAIRWRLKDAVFFQSVAKLLRDRLHFSADVASYGFHHNDVAAMREYLENSDAVKQLGDWLDSPLLEVRPRVHLAWETLEFDPLVNPRAHRFATESRLTHEAARGHYLKFLAQLGWKPVLDDEDELNLALLLFLQDRTGEALARFDKIDPAKLPGRMNYDYLHSVVLFHREKPAEARAIAERVLPDLPPGIWRDRFQAVIDQAEEIAALAESGAEETSVTETAAPELDLSLADGGKLTIKHRSLEKATLRLFSVDLEVLFSKNPFLKGEGEQGGLPAILPNGSFDIELAKDASETAVELPEGLRKGNVLVSADSGSRKLLKVLDSKAIELRHMPQDRIVQVLGSDDHKPLPKTYVKVYAETNSGQVVFHKDGYTDLRGKFDYLSHTGIDTSTIKRVAVLVTHPEEGARTVIYDR</sequence>
<reference evidence="2" key="1">
    <citation type="submission" date="2021-01" db="EMBL/GenBank/DDBJ databases">
        <title>Modified the classification status of verrucomicrobia.</title>
        <authorList>
            <person name="Feng X."/>
        </authorList>
    </citation>
    <scope>NUCLEOTIDE SEQUENCE</scope>
    <source>
        <strain evidence="2">JCM 18052</strain>
    </source>
</reference>
<dbReference type="EMBL" id="JAENIK010000013">
    <property type="protein sequence ID" value="MBK1818421.1"/>
    <property type="molecule type" value="Genomic_DNA"/>
</dbReference>
<proteinExistence type="predicted"/>
<dbReference type="Proteomes" id="UP000600139">
    <property type="component" value="Unassembled WGS sequence"/>
</dbReference>
<comment type="caution">
    <text evidence="2">The sequence shown here is derived from an EMBL/GenBank/DDBJ whole genome shotgun (WGS) entry which is preliminary data.</text>
</comment>
<feature type="compositionally biased region" description="Basic and acidic residues" evidence="1">
    <location>
        <begin position="1040"/>
        <end position="1052"/>
    </location>
</feature>
<name>A0A934VDV4_9BACT</name>
<evidence type="ECO:0000313" key="3">
    <source>
        <dbReference type="Proteomes" id="UP000600139"/>
    </source>
</evidence>
<keyword evidence="3" id="KW-1185">Reference proteome</keyword>
<accession>A0A934VDV4</accession>